<proteinExistence type="predicted"/>
<evidence type="ECO:0000313" key="1">
    <source>
        <dbReference type="EMBL" id="CUQ43873.1"/>
    </source>
</evidence>
<name>A0A174W9J9_BACT4</name>
<organism evidence="1 2">
    <name type="scientific">Bacteroides thetaiotaomicron</name>
    <dbReference type="NCBI Taxonomy" id="818"/>
    <lineage>
        <taxon>Bacteria</taxon>
        <taxon>Pseudomonadati</taxon>
        <taxon>Bacteroidota</taxon>
        <taxon>Bacteroidia</taxon>
        <taxon>Bacteroidales</taxon>
        <taxon>Bacteroidaceae</taxon>
        <taxon>Bacteroides</taxon>
    </lineage>
</organism>
<protein>
    <submittedName>
        <fullName evidence="1">Uncharacterized protein</fullName>
    </submittedName>
</protein>
<dbReference type="AlphaFoldDB" id="A0A174W9J9"/>
<gene>
    <name evidence="1" type="ORF">ERS852557_04483</name>
</gene>
<evidence type="ECO:0000313" key="2">
    <source>
        <dbReference type="Proteomes" id="UP000095541"/>
    </source>
</evidence>
<reference evidence="1 2" key="1">
    <citation type="submission" date="2015-09" db="EMBL/GenBank/DDBJ databases">
        <authorList>
            <consortium name="Pathogen Informatics"/>
        </authorList>
    </citation>
    <scope>NUCLEOTIDE SEQUENCE [LARGE SCALE GENOMIC DNA]</scope>
    <source>
        <strain evidence="1 2">2789STDY5834945</strain>
    </source>
</reference>
<dbReference type="Proteomes" id="UP000095541">
    <property type="component" value="Unassembled WGS sequence"/>
</dbReference>
<dbReference type="EMBL" id="CZBI01000009">
    <property type="protein sequence ID" value="CUQ43873.1"/>
    <property type="molecule type" value="Genomic_DNA"/>
</dbReference>
<accession>A0A174W9J9</accession>
<sequence length="37" mass="4323">MSVLVNGHELFCLCGNKKEMDSQFMRCSIKLTIHFFD</sequence>